<evidence type="ECO:0000313" key="3">
    <source>
        <dbReference type="Proteomes" id="UP000015104"/>
    </source>
</evidence>
<dbReference type="Proteomes" id="UP000015104">
    <property type="component" value="Unassembled WGS sequence"/>
</dbReference>
<reference evidence="3" key="1">
    <citation type="submission" date="2011-08" db="EMBL/GenBank/DDBJ databases">
        <authorList>
            <person name="Rombauts S."/>
        </authorList>
    </citation>
    <scope>NUCLEOTIDE SEQUENCE</scope>
    <source>
        <strain evidence="3">London</strain>
    </source>
</reference>
<keyword evidence="3" id="KW-1185">Reference proteome</keyword>
<dbReference type="AlphaFoldDB" id="T1L1P9"/>
<keyword evidence="1" id="KW-0812">Transmembrane</keyword>
<keyword evidence="1" id="KW-1133">Transmembrane helix</keyword>
<dbReference type="EMBL" id="CAEY01000920">
    <property type="status" value="NOT_ANNOTATED_CDS"/>
    <property type="molecule type" value="Genomic_DNA"/>
</dbReference>
<evidence type="ECO:0000256" key="1">
    <source>
        <dbReference type="SAM" id="Phobius"/>
    </source>
</evidence>
<name>T1L1P9_TETUR</name>
<feature type="transmembrane region" description="Helical" evidence="1">
    <location>
        <begin position="104"/>
        <end position="125"/>
    </location>
</feature>
<reference evidence="2" key="2">
    <citation type="submission" date="2015-06" db="UniProtKB">
        <authorList>
            <consortium name="EnsemblMetazoa"/>
        </authorList>
    </citation>
    <scope>IDENTIFICATION</scope>
</reference>
<evidence type="ECO:0000313" key="2">
    <source>
        <dbReference type="EnsemblMetazoa" id="tetur32g00410.1"/>
    </source>
</evidence>
<proteinExistence type="predicted"/>
<sequence>MASSNDGFKETQNAKDFQEWIEINKSRNAHETLLDQLSTSSLSSSSSHELINQCGKGLNDVGIKGKKVRFKKKLRRAKDHNLNYRNGYYRDDRRVNRPNQLCHLIKIFSAFGGFVTLVALIFVVISMQTRLELLQIQLRSFNDHYHGMATTLSALKKKTQEHDSLIITLSTNLSACHNMSKPVNSETNDSNQSVSTTATVLSSKPNISWITNRVNNISFQLNALSSNISHLEEKMNSLSQTEDGLLRSFSTINNNMTEHSSKLEHLMALVGHLFGVIQNTNSTSTNGNL</sequence>
<dbReference type="HOGENOM" id="CLU_964199_0_0_1"/>
<keyword evidence="1" id="KW-0472">Membrane</keyword>
<organism evidence="2 3">
    <name type="scientific">Tetranychus urticae</name>
    <name type="common">Two-spotted spider mite</name>
    <dbReference type="NCBI Taxonomy" id="32264"/>
    <lineage>
        <taxon>Eukaryota</taxon>
        <taxon>Metazoa</taxon>
        <taxon>Ecdysozoa</taxon>
        <taxon>Arthropoda</taxon>
        <taxon>Chelicerata</taxon>
        <taxon>Arachnida</taxon>
        <taxon>Acari</taxon>
        <taxon>Acariformes</taxon>
        <taxon>Trombidiformes</taxon>
        <taxon>Prostigmata</taxon>
        <taxon>Eleutherengona</taxon>
        <taxon>Raphignathae</taxon>
        <taxon>Tetranychoidea</taxon>
        <taxon>Tetranychidae</taxon>
        <taxon>Tetranychus</taxon>
    </lineage>
</organism>
<protein>
    <submittedName>
        <fullName evidence="2">Uncharacterized protein</fullName>
    </submittedName>
</protein>
<accession>T1L1P9</accession>
<dbReference type="EnsemblMetazoa" id="tetur32g00410.1">
    <property type="protein sequence ID" value="tetur32g00410.1"/>
    <property type="gene ID" value="tetur32g00410"/>
</dbReference>